<proteinExistence type="predicted"/>
<organism evidence="1 2">
    <name type="scientific">Arcticibacter pallidicorallinus</name>
    <dbReference type="NCBI Taxonomy" id="1259464"/>
    <lineage>
        <taxon>Bacteria</taxon>
        <taxon>Pseudomonadati</taxon>
        <taxon>Bacteroidota</taxon>
        <taxon>Sphingobacteriia</taxon>
        <taxon>Sphingobacteriales</taxon>
        <taxon>Sphingobacteriaceae</taxon>
        <taxon>Arcticibacter</taxon>
    </lineage>
</organism>
<comment type="caution">
    <text evidence="1">The sequence shown here is derived from an EMBL/GenBank/DDBJ whole genome shotgun (WGS) entry which is preliminary data.</text>
</comment>
<dbReference type="EMBL" id="PVTH01000002">
    <property type="protein sequence ID" value="PRY54653.1"/>
    <property type="molecule type" value="Genomic_DNA"/>
</dbReference>
<evidence type="ECO:0000313" key="2">
    <source>
        <dbReference type="Proteomes" id="UP000238034"/>
    </source>
</evidence>
<protein>
    <submittedName>
        <fullName evidence="1">Uncharacterized protein</fullName>
    </submittedName>
</protein>
<dbReference type="Proteomes" id="UP000238034">
    <property type="component" value="Unassembled WGS sequence"/>
</dbReference>
<dbReference type="AlphaFoldDB" id="A0A2T0U9P2"/>
<name>A0A2T0U9P2_9SPHI</name>
<gene>
    <name evidence="1" type="ORF">B0I27_102423</name>
</gene>
<sequence length="100" mass="11342">MHPFYNERIIFSILQILKEDKNHFTYSRTLTAVNKLLANCRLTRCNDGNNLDISGKHSSHLPAKTAINHKQDGVQVQLANGNSEWVNIYWSGKITAGGRF</sequence>
<accession>A0A2T0U9P2</accession>
<evidence type="ECO:0000313" key="1">
    <source>
        <dbReference type="EMBL" id="PRY54653.1"/>
    </source>
</evidence>
<reference evidence="1 2" key="1">
    <citation type="submission" date="2018-03" db="EMBL/GenBank/DDBJ databases">
        <title>Genomic Encyclopedia of Type Strains, Phase III (KMG-III): the genomes of soil and plant-associated and newly described type strains.</title>
        <authorList>
            <person name="Whitman W."/>
        </authorList>
    </citation>
    <scope>NUCLEOTIDE SEQUENCE [LARGE SCALE GENOMIC DNA]</scope>
    <source>
        <strain evidence="1 2">CGMCC 1.9313</strain>
    </source>
</reference>
<keyword evidence="2" id="KW-1185">Reference proteome</keyword>